<feature type="domain" description="D-isomer specific 2-hydroxyacid dehydrogenase catalytic" evidence="5">
    <location>
        <begin position="6"/>
        <end position="309"/>
    </location>
</feature>
<feature type="domain" description="D-isomer specific 2-hydroxyacid dehydrogenase NAD-binding" evidence="6">
    <location>
        <begin position="106"/>
        <end position="284"/>
    </location>
</feature>
<evidence type="ECO:0000313" key="7">
    <source>
        <dbReference type="EMBL" id="AZV79317.1"/>
    </source>
</evidence>
<evidence type="ECO:0000256" key="1">
    <source>
        <dbReference type="ARBA" id="ARBA00005854"/>
    </source>
</evidence>
<comment type="similarity">
    <text evidence="1 4">Belongs to the D-isomer specific 2-hydroxyacid dehydrogenase family.</text>
</comment>
<dbReference type="GO" id="GO:0016616">
    <property type="term" value="F:oxidoreductase activity, acting on the CH-OH group of donors, NAD or NADP as acceptor"/>
    <property type="evidence" value="ECO:0007669"/>
    <property type="project" value="InterPro"/>
</dbReference>
<dbReference type="InterPro" id="IPR050857">
    <property type="entry name" value="D-2-hydroxyacid_DH"/>
</dbReference>
<dbReference type="PANTHER" id="PTHR42789:SF1">
    <property type="entry name" value="D-ISOMER SPECIFIC 2-HYDROXYACID DEHYDROGENASE FAMILY PROTEIN (AFU_ORTHOLOGUE AFUA_6G10090)"/>
    <property type="match status" value="1"/>
</dbReference>
<sequence>MKKVTVIGKLHQAGLDILFGHGGLEIEQFADPNVAFTRASITGADGLLVRTGNLTEDDIAGADNLQVVSRHGVGCDNVPVAALSARGIPVTIVGAVNAISVAEQTLAMMLHLAKRVPEYDQAVRSGAWELRNSLRTSELADKTLLLLGLGRIGGEVAKRAAAFDMTILVYDPYLSAEAIAKVGATKVENWQDVLPNVDILSIHLPLNDATRNIINAKVLAAMQPHAVILNAARGGLIDEAALYHELSGRMASGGAGIDAFENEPPAVDNPLFLLPNVLLSPHSAAMTEESARKMGVVSAENVIAGLEGTLDPDLIFNRQAIEDGMIS</sequence>
<evidence type="ECO:0000313" key="8">
    <source>
        <dbReference type="Proteomes" id="UP000283063"/>
    </source>
</evidence>
<reference evidence="7 8" key="1">
    <citation type="submission" date="2018-10" db="EMBL/GenBank/DDBJ databases">
        <title>Parasedimentitalea marina sp. nov., a psychrophilic bacterium isolated from deep seawater of the New Britain Trench.</title>
        <authorList>
            <person name="Cao J."/>
        </authorList>
    </citation>
    <scope>NUCLEOTIDE SEQUENCE [LARGE SCALE GENOMIC DNA]</scope>
    <source>
        <strain evidence="7 8">W43</strain>
    </source>
</reference>
<dbReference type="RefSeq" id="WP_127749867.1">
    <property type="nucleotide sequence ID" value="NZ_CP033219.1"/>
</dbReference>
<dbReference type="CDD" id="cd12173">
    <property type="entry name" value="PGDH_4"/>
    <property type="match status" value="1"/>
</dbReference>
<dbReference type="FunFam" id="3.40.50.720:FF:000203">
    <property type="entry name" value="D-3-phosphoglycerate dehydrogenase (SerA)"/>
    <property type="match status" value="1"/>
</dbReference>
<dbReference type="SUPFAM" id="SSF51735">
    <property type="entry name" value="NAD(P)-binding Rossmann-fold domains"/>
    <property type="match status" value="1"/>
</dbReference>
<dbReference type="PANTHER" id="PTHR42789">
    <property type="entry name" value="D-ISOMER SPECIFIC 2-HYDROXYACID DEHYDROGENASE FAMILY PROTEIN (AFU_ORTHOLOGUE AFUA_6G10090)"/>
    <property type="match status" value="1"/>
</dbReference>
<dbReference type="OrthoDB" id="9793626at2"/>
<dbReference type="EMBL" id="CP033219">
    <property type="protein sequence ID" value="AZV79317.1"/>
    <property type="molecule type" value="Genomic_DNA"/>
</dbReference>
<dbReference type="Proteomes" id="UP000283063">
    <property type="component" value="Chromosome"/>
</dbReference>
<dbReference type="GO" id="GO:0051287">
    <property type="term" value="F:NAD binding"/>
    <property type="evidence" value="ECO:0007669"/>
    <property type="project" value="InterPro"/>
</dbReference>
<protein>
    <submittedName>
        <fullName evidence="7">3-phosphoglycerate dehydrogenase</fullName>
    </submittedName>
</protein>
<keyword evidence="8" id="KW-1185">Reference proteome</keyword>
<keyword evidence="2 4" id="KW-0560">Oxidoreductase</keyword>
<organism evidence="7 8">
    <name type="scientific">Parasedimentitalea marina</name>
    <dbReference type="NCBI Taxonomy" id="2483033"/>
    <lineage>
        <taxon>Bacteria</taxon>
        <taxon>Pseudomonadati</taxon>
        <taxon>Pseudomonadota</taxon>
        <taxon>Alphaproteobacteria</taxon>
        <taxon>Rhodobacterales</taxon>
        <taxon>Paracoccaceae</taxon>
        <taxon>Parasedimentitalea</taxon>
    </lineage>
</organism>
<dbReference type="InterPro" id="IPR036291">
    <property type="entry name" value="NAD(P)-bd_dom_sf"/>
</dbReference>
<dbReference type="AlphaFoldDB" id="A0A3T0N5N8"/>
<evidence type="ECO:0000256" key="3">
    <source>
        <dbReference type="ARBA" id="ARBA00023027"/>
    </source>
</evidence>
<gene>
    <name evidence="7" type="ORF">EBB79_16495</name>
</gene>
<dbReference type="Pfam" id="PF00389">
    <property type="entry name" value="2-Hacid_dh"/>
    <property type="match status" value="1"/>
</dbReference>
<dbReference type="InterPro" id="IPR006140">
    <property type="entry name" value="D-isomer_DH_NAD-bd"/>
</dbReference>
<dbReference type="Gene3D" id="3.40.50.720">
    <property type="entry name" value="NAD(P)-binding Rossmann-like Domain"/>
    <property type="match status" value="2"/>
</dbReference>
<dbReference type="KEGG" id="sedi:EBB79_16495"/>
<proteinExistence type="inferred from homology"/>
<dbReference type="Pfam" id="PF02826">
    <property type="entry name" value="2-Hacid_dh_C"/>
    <property type="match status" value="1"/>
</dbReference>
<evidence type="ECO:0000256" key="4">
    <source>
        <dbReference type="RuleBase" id="RU003719"/>
    </source>
</evidence>
<dbReference type="SUPFAM" id="SSF52283">
    <property type="entry name" value="Formate/glycerate dehydrogenase catalytic domain-like"/>
    <property type="match status" value="1"/>
</dbReference>
<evidence type="ECO:0000256" key="2">
    <source>
        <dbReference type="ARBA" id="ARBA00023002"/>
    </source>
</evidence>
<evidence type="ECO:0000259" key="5">
    <source>
        <dbReference type="Pfam" id="PF00389"/>
    </source>
</evidence>
<keyword evidence="3" id="KW-0520">NAD</keyword>
<accession>A0A3T0N5N8</accession>
<dbReference type="InterPro" id="IPR006139">
    <property type="entry name" value="D-isomer_2_OHA_DH_cat_dom"/>
</dbReference>
<evidence type="ECO:0000259" key="6">
    <source>
        <dbReference type="Pfam" id="PF02826"/>
    </source>
</evidence>
<name>A0A3T0N5N8_9RHOB</name>